<evidence type="ECO:0000256" key="3">
    <source>
        <dbReference type="ARBA" id="ARBA00022722"/>
    </source>
</evidence>
<dbReference type="Gene3D" id="3.60.15.10">
    <property type="entry name" value="Ribonuclease Z/Hydroxyacylglutathione hydrolase-like"/>
    <property type="match status" value="1"/>
</dbReference>
<dbReference type="SUPFAM" id="SSF56281">
    <property type="entry name" value="Metallo-hydrolase/oxidoreductase"/>
    <property type="match status" value="1"/>
</dbReference>
<dbReference type="EC" id="3.1.26.11" evidence="8"/>
<dbReference type="AlphaFoldDB" id="A0A9D2DT57"/>
<evidence type="ECO:0000313" key="10">
    <source>
        <dbReference type="Proteomes" id="UP000824041"/>
    </source>
</evidence>
<protein>
    <recommendedName>
        <fullName evidence="8">Ribonuclease Z</fullName>
        <shortName evidence="8">RNase Z</shortName>
        <ecNumber evidence="8">3.1.26.11</ecNumber>
    </recommendedName>
    <alternativeName>
        <fullName evidence="8">tRNA 3 endonuclease</fullName>
    </alternativeName>
    <alternativeName>
        <fullName evidence="8">tRNase Z</fullName>
    </alternativeName>
</protein>
<dbReference type="PANTHER" id="PTHR46018:SF2">
    <property type="entry name" value="ZINC PHOSPHODIESTERASE ELAC PROTEIN 1"/>
    <property type="match status" value="1"/>
</dbReference>
<keyword evidence="2 8" id="KW-0819">tRNA processing</keyword>
<keyword evidence="6 8" id="KW-0378">Hydrolase</keyword>
<keyword evidence="3 8" id="KW-0540">Nuclease</keyword>
<dbReference type="InterPro" id="IPR013471">
    <property type="entry name" value="RNase_Z/BN"/>
</dbReference>
<feature type="binding site" evidence="8">
    <location>
        <position position="65"/>
    </location>
    <ligand>
        <name>Zn(2+)</name>
        <dbReference type="ChEBI" id="CHEBI:29105"/>
        <label>2</label>
        <note>catalytic</note>
    </ligand>
</feature>
<sequence>MLDICLVGTGGMMPLPKRWLTALMTRYNGSSLLIDCGEGTQIAIKEKGWSFKPIDVICFTHYHGDHISGLPGLLLTMGNADRTEPLTLIGPKGLERVVSALRVIAPELPFEIRYIELSGASQMLEINGYRITAFKVNHNVLCYGYTLEILRNGKFSPERAKEQEIPLKFWNPLQKGQTIEEEGRIYTPDMVLGPARKGIKVTYTTDTRPTESILKNAADSDLFICEGMYGEEDKADKAKGYKHMTFKEAAVLAKEAEVKELWLTHYSPSLIRPDDFMEEVRRIFPNAYPGKDGKSMELNFEEE</sequence>
<keyword evidence="5 8" id="KW-0255">Endonuclease</keyword>
<evidence type="ECO:0000256" key="8">
    <source>
        <dbReference type="HAMAP-Rule" id="MF_01818"/>
    </source>
</evidence>
<evidence type="ECO:0000256" key="1">
    <source>
        <dbReference type="ARBA" id="ARBA00011738"/>
    </source>
</evidence>
<proteinExistence type="inferred from homology"/>
<dbReference type="InterPro" id="IPR036866">
    <property type="entry name" value="RibonucZ/Hydroxyglut_hydro"/>
</dbReference>
<feature type="binding site" evidence="8">
    <location>
        <position position="206"/>
    </location>
    <ligand>
        <name>Zn(2+)</name>
        <dbReference type="ChEBI" id="CHEBI:29105"/>
        <label>1</label>
        <note>catalytic</note>
    </ligand>
</feature>
<reference evidence="9" key="2">
    <citation type="submission" date="2021-04" db="EMBL/GenBank/DDBJ databases">
        <authorList>
            <person name="Gilroy R."/>
        </authorList>
    </citation>
    <scope>NUCLEOTIDE SEQUENCE</scope>
    <source>
        <strain evidence="9">14324</strain>
    </source>
</reference>
<feature type="binding site" evidence="8">
    <location>
        <position position="138"/>
    </location>
    <ligand>
        <name>Zn(2+)</name>
        <dbReference type="ChEBI" id="CHEBI:29105"/>
        <label>1</label>
        <note>catalytic</note>
    </ligand>
</feature>
<evidence type="ECO:0000256" key="4">
    <source>
        <dbReference type="ARBA" id="ARBA00022723"/>
    </source>
</evidence>
<feature type="binding site" evidence="8">
    <location>
        <position position="61"/>
    </location>
    <ligand>
        <name>Zn(2+)</name>
        <dbReference type="ChEBI" id="CHEBI:29105"/>
        <label>1</label>
        <note>catalytic</note>
    </ligand>
</feature>
<feature type="binding site" evidence="8">
    <location>
        <position position="66"/>
    </location>
    <ligand>
        <name>Zn(2+)</name>
        <dbReference type="ChEBI" id="CHEBI:29105"/>
        <label>2</label>
        <note>catalytic</note>
    </ligand>
</feature>
<dbReference type="HAMAP" id="MF_01818">
    <property type="entry name" value="RNase_Z_BN"/>
    <property type="match status" value="1"/>
</dbReference>
<comment type="cofactor">
    <cofactor evidence="8">
        <name>Zn(2+)</name>
        <dbReference type="ChEBI" id="CHEBI:29105"/>
    </cofactor>
    <text evidence="8">Binds 2 Zn(2+) ions.</text>
</comment>
<comment type="catalytic activity">
    <reaction evidence="8">
        <text>Endonucleolytic cleavage of RNA, removing extra 3' nucleotides from tRNA precursor, generating 3' termini of tRNAs. A 3'-hydroxy group is left at the tRNA terminus and a 5'-phosphoryl group is left at the trailer molecule.</text>
        <dbReference type="EC" id="3.1.26.11"/>
    </reaction>
</comment>
<dbReference type="Pfam" id="PF23023">
    <property type="entry name" value="Anti-Pycsar_Apyc1"/>
    <property type="match status" value="1"/>
</dbReference>
<feature type="binding site" evidence="8">
    <location>
        <position position="63"/>
    </location>
    <ligand>
        <name>Zn(2+)</name>
        <dbReference type="ChEBI" id="CHEBI:29105"/>
        <label>1</label>
        <note>catalytic</note>
    </ligand>
</feature>
<keyword evidence="4 8" id="KW-0479">Metal-binding</keyword>
<keyword evidence="7 8" id="KW-0862">Zinc</keyword>
<evidence type="ECO:0000313" key="9">
    <source>
        <dbReference type="EMBL" id="HIZ22628.1"/>
    </source>
</evidence>
<reference evidence="9" key="1">
    <citation type="journal article" date="2021" name="PeerJ">
        <title>Extensive microbial diversity within the chicken gut microbiome revealed by metagenomics and culture.</title>
        <authorList>
            <person name="Gilroy R."/>
            <person name="Ravi A."/>
            <person name="Getino M."/>
            <person name="Pursley I."/>
            <person name="Horton D.L."/>
            <person name="Alikhan N.F."/>
            <person name="Baker D."/>
            <person name="Gharbi K."/>
            <person name="Hall N."/>
            <person name="Watson M."/>
            <person name="Adriaenssens E.M."/>
            <person name="Foster-Nyarko E."/>
            <person name="Jarju S."/>
            <person name="Secka A."/>
            <person name="Antonio M."/>
            <person name="Oren A."/>
            <person name="Chaudhuri R.R."/>
            <person name="La Ragione R."/>
            <person name="Hildebrand F."/>
            <person name="Pallen M.J."/>
        </authorList>
    </citation>
    <scope>NUCLEOTIDE SEQUENCE</scope>
    <source>
        <strain evidence="9">14324</strain>
    </source>
</reference>
<dbReference type="GO" id="GO:0008270">
    <property type="term" value="F:zinc ion binding"/>
    <property type="evidence" value="ECO:0007669"/>
    <property type="project" value="UniProtKB-UniRule"/>
</dbReference>
<dbReference type="PANTHER" id="PTHR46018">
    <property type="entry name" value="ZINC PHOSPHODIESTERASE ELAC PROTEIN 1"/>
    <property type="match status" value="1"/>
</dbReference>
<comment type="caution">
    <text evidence="9">The sequence shown here is derived from an EMBL/GenBank/DDBJ whole genome shotgun (WGS) entry which is preliminary data.</text>
</comment>
<feature type="active site" description="Proton acceptor" evidence="8">
    <location>
        <position position="65"/>
    </location>
</feature>
<comment type="similarity">
    <text evidence="8">Belongs to the RNase Z family.</text>
</comment>
<dbReference type="NCBIfam" id="NF000801">
    <property type="entry name" value="PRK00055.1-3"/>
    <property type="match status" value="1"/>
</dbReference>
<organism evidence="9 10">
    <name type="scientific">Candidatus Blautia faecigallinarum</name>
    <dbReference type="NCBI Taxonomy" id="2838488"/>
    <lineage>
        <taxon>Bacteria</taxon>
        <taxon>Bacillati</taxon>
        <taxon>Bacillota</taxon>
        <taxon>Clostridia</taxon>
        <taxon>Lachnospirales</taxon>
        <taxon>Lachnospiraceae</taxon>
        <taxon>Blautia</taxon>
    </lineage>
</organism>
<evidence type="ECO:0000256" key="6">
    <source>
        <dbReference type="ARBA" id="ARBA00022801"/>
    </source>
</evidence>
<dbReference type="CDD" id="cd07717">
    <property type="entry name" value="RNaseZ_ZiPD-like_MBL-fold"/>
    <property type="match status" value="1"/>
</dbReference>
<dbReference type="GO" id="GO:0042781">
    <property type="term" value="F:3'-tRNA processing endoribonuclease activity"/>
    <property type="evidence" value="ECO:0007669"/>
    <property type="project" value="UniProtKB-UniRule"/>
</dbReference>
<evidence type="ECO:0000256" key="7">
    <source>
        <dbReference type="ARBA" id="ARBA00022833"/>
    </source>
</evidence>
<dbReference type="EMBL" id="DXBU01000103">
    <property type="protein sequence ID" value="HIZ22628.1"/>
    <property type="molecule type" value="Genomic_DNA"/>
</dbReference>
<evidence type="ECO:0000256" key="2">
    <source>
        <dbReference type="ARBA" id="ARBA00022694"/>
    </source>
</evidence>
<comment type="function">
    <text evidence="8">Zinc phosphodiesterase, which displays some tRNA 3'-processing endonuclease activity. Probably involved in tRNA maturation, by removing a 3'-trailer from precursor tRNA.</text>
</comment>
<gene>
    <name evidence="8" type="primary">rnz</name>
    <name evidence="9" type="ORF">IAA21_07530</name>
</gene>
<feature type="binding site" evidence="8">
    <location>
        <position position="265"/>
    </location>
    <ligand>
        <name>Zn(2+)</name>
        <dbReference type="ChEBI" id="CHEBI:29105"/>
        <label>2</label>
        <note>catalytic</note>
    </ligand>
</feature>
<dbReference type="Proteomes" id="UP000824041">
    <property type="component" value="Unassembled WGS sequence"/>
</dbReference>
<dbReference type="NCBIfam" id="TIGR02651">
    <property type="entry name" value="RNase_Z"/>
    <property type="match status" value="1"/>
</dbReference>
<feature type="binding site" evidence="8">
    <location>
        <position position="206"/>
    </location>
    <ligand>
        <name>Zn(2+)</name>
        <dbReference type="ChEBI" id="CHEBI:29105"/>
        <label>2</label>
        <note>catalytic</note>
    </ligand>
</feature>
<evidence type="ECO:0000256" key="5">
    <source>
        <dbReference type="ARBA" id="ARBA00022759"/>
    </source>
</evidence>
<name>A0A9D2DT57_9FIRM</name>
<comment type="subunit">
    <text evidence="1 8">Homodimer.</text>
</comment>
<accession>A0A9D2DT57</accession>